<feature type="domain" description="ABC-type glycine betaine transport system substrate-binding" evidence="2">
    <location>
        <begin position="33"/>
        <end position="298"/>
    </location>
</feature>
<dbReference type="Gene3D" id="3.40.190.120">
    <property type="entry name" value="Osmoprotection protein (prox), domain 2"/>
    <property type="match status" value="1"/>
</dbReference>
<keyword evidence="1" id="KW-0812">Transmembrane</keyword>
<feature type="transmembrane region" description="Helical" evidence="1">
    <location>
        <begin position="7"/>
        <end position="25"/>
    </location>
</feature>
<keyword evidence="1" id="KW-1133">Transmembrane helix</keyword>
<dbReference type="CDD" id="cd13608">
    <property type="entry name" value="PBP2_OpuCC_like"/>
    <property type="match status" value="1"/>
</dbReference>
<gene>
    <name evidence="3" type="primary">opuCC</name>
    <name evidence="3" type="ORF">STHERMO_2040</name>
    <name evidence="4" type="ORF">STHERMO_2115</name>
</gene>
<evidence type="ECO:0000313" key="3">
    <source>
        <dbReference type="EMBL" id="CAD0139584.1"/>
    </source>
</evidence>
<evidence type="ECO:0000259" key="2">
    <source>
        <dbReference type="Pfam" id="PF04069"/>
    </source>
</evidence>
<accession>A0A8D6U4Q6</accession>
<evidence type="ECO:0000256" key="1">
    <source>
        <dbReference type="SAM" id="Phobius"/>
    </source>
</evidence>
<evidence type="ECO:0000313" key="6">
    <source>
        <dbReference type="Proteomes" id="UP000509833"/>
    </source>
</evidence>
<dbReference type="GO" id="GO:0043190">
    <property type="term" value="C:ATP-binding cassette (ABC) transporter complex"/>
    <property type="evidence" value="ECO:0007669"/>
    <property type="project" value="InterPro"/>
</dbReference>
<name>A0A8D6U4Q6_STRTR</name>
<dbReference type="Proteomes" id="UP000509791">
    <property type="component" value="Chromosome"/>
</dbReference>
<evidence type="ECO:0000313" key="5">
    <source>
        <dbReference type="Proteomes" id="UP000509791"/>
    </source>
</evidence>
<dbReference type="AlphaFoldDB" id="A0A8D6U4Q6"/>
<reference evidence="5 6" key="1">
    <citation type="submission" date="2020-06" db="EMBL/GenBank/DDBJ databases">
        <authorList>
            <person name="Chuat V."/>
        </authorList>
    </citation>
    <scope>NUCLEOTIDE SEQUENCE [LARGE SCALE GENOMIC DNA]</scope>
    <source>
        <strain evidence="3">STH_CIRM_336</strain>
        <strain evidence="4">STH_CIRM_998</strain>
    </source>
</reference>
<dbReference type="SUPFAM" id="SSF53850">
    <property type="entry name" value="Periplasmic binding protein-like II"/>
    <property type="match status" value="1"/>
</dbReference>
<keyword evidence="3" id="KW-0449">Lipoprotein</keyword>
<dbReference type="EMBL" id="LR822027">
    <property type="protein sequence ID" value="CAD0153394.1"/>
    <property type="molecule type" value="Genomic_DNA"/>
</dbReference>
<dbReference type="GO" id="GO:0022857">
    <property type="term" value="F:transmembrane transporter activity"/>
    <property type="evidence" value="ECO:0007669"/>
    <property type="project" value="InterPro"/>
</dbReference>
<proteinExistence type="predicted"/>
<dbReference type="Gene3D" id="3.40.190.10">
    <property type="entry name" value="Periplasmic binding protein-like II"/>
    <property type="match status" value="1"/>
</dbReference>
<sequence length="308" mass="34938">MKHIKTILIGAISIGVLLWGYFTIIPPKTENNQIVVAGGITSEYQTLGSMVADMVTHYTGRDTRVLNNLATVTINHQAMLDGDAQISAARYTGTDLTTTLGLPAESDPKKAWNIVHDEFEKKFNQTWMPTYGFANSYVYLVRKDTAKKYNLKKISDMEKYKDKLTVGVDTAWRTREGDGYEGFKKAYGFGFDNLHTMQIGLVYTAVAEKKMDVVLGYTTDGRISSYDLVMLEDDKHFFPAYDACAVVDNKLLEQEPEVKKALEKLTNTIDTKEMQKLNYEADNNLKEPSVVAREFLEKHNYFEDKEVK</sequence>
<evidence type="ECO:0000313" key="4">
    <source>
        <dbReference type="EMBL" id="CAD0153394.1"/>
    </source>
</evidence>
<organism evidence="3 6">
    <name type="scientific">Streptococcus thermophilus</name>
    <dbReference type="NCBI Taxonomy" id="1308"/>
    <lineage>
        <taxon>Bacteria</taxon>
        <taxon>Bacillati</taxon>
        <taxon>Bacillota</taxon>
        <taxon>Bacilli</taxon>
        <taxon>Lactobacillales</taxon>
        <taxon>Streptococcaceae</taxon>
        <taxon>Streptococcus</taxon>
    </lineage>
</organism>
<dbReference type="InterPro" id="IPR007210">
    <property type="entry name" value="ABC_Gly_betaine_transp_sub-bd"/>
</dbReference>
<dbReference type="EMBL" id="LR822017">
    <property type="protein sequence ID" value="CAD0139584.1"/>
    <property type="molecule type" value="Genomic_DNA"/>
</dbReference>
<dbReference type="Pfam" id="PF04069">
    <property type="entry name" value="OpuAC"/>
    <property type="match status" value="1"/>
</dbReference>
<protein>
    <submittedName>
        <fullName evidence="3">Glycine betaine/carnitine/choline/choline sulfate ABC transporter (Osmoprotectant-binding lipoprotein)</fullName>
    </submittedName>
</protein>
<keyword evidence="1" id="KW-0472">Membrane</keyword>
<dbReference type="RefSeq" id="WP_099412451.1">
    <property type="nucleotide sequence ID" value="NZ_CP125765.1"/>
</dbReference>
<dbReference type="Proteomes" id="UP000509833">
    <property type="component" value="Chromosome"/>
</dbReference>